<dbReference type="EMBL" id="JTJZ01000014">
    <property type="protein sequence ID" value="KHS53688.1"/>
    <property type="molecule type" value="Genomic_DNA"/>
</dbReference>
<sequence>MARLTSGGQGAAAWIATLRLLRSYLARTSSGSLSIRMNIVGTHWEWVARYFSMSCREYSGSNFGITTTVPPWDWVSMTKRSGAEWYSGAGER</sequence>
<protein>
    <submittedName>
        <fullName evidence="1">Uncharacterized protein</fullName>
    </submittedName>
</protein>
<name>A0A0B9ADP3_BRELN</name>
<keyword evidence="2" id="KW-1185">Reference proteome</keyword>
<organism evidence="1 2">
    <name type="scientific">Brevibacterium linens</name>
    <dbReference type="NCBI Taxonomy" id="1703"/>
    <lineage>
        <taxon>Bacteria</taxon>
        <taxon>Bacillati</taxon>
        <taxon>Actinomycetota</taxon>
        <taxon>Actinomycetes</taxon>
        <taxon>Micrococcales</taxon>
        <taxon>Brevibacteriaceae</taxon>
        <taxon>Brevibacterium</taxon>
    </lineage>
</organism>
<accession>A0A0B9ADP3</accession>
<evidence type="ECO:0000313" key="1">
    <source>
        <dbReference type="EMBL" id="KHS53688.1"/>
    </source>
</evidence>
<reference evidence="1 2" key="1">
    <citation type="submission" date="2014-11" db="EMBL/GenBank/DDBJ databases">
        <title>Draft Genome Sequence of Brevibacterium linens AE038-8.</title>
        <authorList>
            <person name="Maizel D."/>
            <person name="Utturkar S.M."/>
            <person name="Brown S.D."/>
            <person name="Ferrero M."/>
            <person name="Rosen B.P."/>
        </authorList>
    </citation>
    <scope>NUCLEOTIDE SEQUENCE [LARGE SCALE GENOMIC DNA]</scope>
    <source>
        <strain evidence="1 2">AE038-8</strain>
    </source>
</reference>
<evidence type="ECO:0000313" key="2">
    <source>
        <dbReference type="Proteomes" id="UP000031488"/>
    </source>
</evidence>
<comment type="caution">
    <text evidence="1">The sequence shown here is derived from an EMBL/GenBank/DDBJ whole genome shotgun (WGS) entry which is preliminary data.</text>
</comment>
<dbReference type="AlphaFoldDB" id="A0A0B9ADP3"/>
<gene>
    <name evidence="1" type="ORF">AE0388_0763</name>
</gene>
<proteinExistence type="predicted"/>
<dbReference type="Proteomes" id="UP000031488">
    <property type="component" value="Unassembled WGS sequence"/>
</dbReference>